<feature type="non-terminal residue" evidence="8">
    <location>
        <position position="1"/>
    </location>
</feature>
<evidence type="ECO:0000256" key="3">
    <source>
        <dbReference type="ARBA" id="ARBA00022692"/>
    </source>
</evidence>
<feature type="transmembrane region" description="Helical" evidence="7">
    <location>
        <begin position="284"/>
        <end position="305"/>
    </location>
</feature>
<feature type="transmembrane region" description="Helical" evidence="7">
    <location>
        <begin position="156"/>
        <end position="177"/>
    </location>
</feature>
<feature type="transmembrane region" description="Helical" evidence="7">
    <location>
        <begin position="103"/>
        <end position="127"/>
    </location>
</feature>
<feature type="transmembrane region" description="Helical" evidence="7">
    <location>
        <begin position="64"/>
        <end position="83"/>
    </location>
</feature>
<evidence type="ECO:0000256" key="2">
    <source>
        <dbReference type="ARBA" id="ARBA00022475"/>
    </source>
</evidence>
<dbReference type="EMBL" id="UINC01000743">
    <property type="protein sequence ID" value="SUZ60445.1"/>
    <property type="molecule type" value="Genomic_DNA"/>
</dbReference>
<evidence type="ECO:0000256" key="4">
    <source>
        <dbReference type="ARBA" id="ARBA00022989"/>
    </source>
</evidence>
<dbReference type="SUPFAM" id="SSF103473">
    <property type="entry name" value="MFS general substrate transporter"/>
    <property type="match status" value="1"/>
</dbReference>
<evidence type="ECO:0000256" key="5">
    <source>
        <dbReference type="ARBA" id="ARBA00023136"/>
    </source>
</evidence>
<keyword evidence="3 7" id="KW-0812">Transmembrane</keyword>
<dbReference type="AlphaFoldDB" id="A0A381P0K7"/>
<reference evidence="8" key="1">
    <citation type="submission" date="2018-05" db="EMBL/GenBank/DDBJ databases">
        <authorList>
            <person name="Lanie J.A."/>
            <person name="Ng W.-L."/>
            <person name="Kazmierczak K.M."/>
            <person name="Andrzejewski T.M."/>
            <person name="Davidsen T.M."/>
            <person name="Wayne K.J."/>
            <person name="Tettelin H."/>
            <person name="Glass J.I."/>
            <person name="Rusch D."/>
            <person name="Podicherti R."/>
            <person name="Tsui H.-C.T."/>
            <person name="Winkler M.E."/>
        </authorList>
    </citation>
    <scope>NUCLEOTIDE SEQUENCE</scope>
</reference>
<name>A0A381P0K7_9ZZZZ</name>
<feature type="transmembrane region" description="Helical" evidence="7">
    <location>
        <begin position="403"/>
        <end position="419"/>
    </location>
</feature>
<feature type="transmembrane region" description="Helical" evidence="7">
    <location>
        <begin position="31"/>
        <end position="52"/>
    </location>
</feature>
<dbReference type="PANTHER" id="PTHR23513:SF18">
    <property type="entry name" value="INTEGRAL MEMBRANE PROTEIN"/>
    <property type="match status" value="1"/>
</dbReference>
<dbReference type="GO" id="GO:0005886">
    <property type="term" value="C:plasma membrane"/>
    <property type="evidence" value="ECO:0007669"/>
    <property type="project" value="UniProtKB-SubCell"/>
</dbReference>
<feature type="transmembrane region" description="Helical" evidence="7">
    <location>
        <begin position="341"/>
        <end position="359"/>
    </location>
</feature>
<gene>
    <name evidence="8" type="ORF">METZ01_LOCUS13299</name>
</gene>
<evidence type="ECO:0000256" key="7">
    <source>
        <dbReference type="SAM" id="Phobius"/>
    </source>
</evidence>
<feature type="transmembrane region" description="Helical" evidence="7">
    <location>
        <begin position="379"/>
        <end position="397"/>
    </location>
</feature>
<evidence type="ECO:0000256" key="1">
    <source>
        <dbReference type="ARBA" id="ARBA00004651"/>
    </source>
</evidence>
<evidence type="ECO:0000256" key="6">
    <source>
        <dbReference type="SAM" id="MobiDB-lite"/>
    </source>
</evidence>
<comment type="subcellular location">
    <subcellularLocation>
        <location evidence="1">Cell membrane</location>
        <topology evidence="1">Multi-pass membrane protein</topology>
    </subcellularLocation>
</comment>
<accession>A0A381P0K7</accession>
<protein>
    <recommendedName>
        <fullName evidence="9">Major facilitator superfamily (MFS) profile domain-containing protein</fullName>
    </recommendedName>
</protein>
<feature type="compositionally biased region" description="Basic and acidic residues" evidence="6">
    <location>
        <begin position="434"/>
        <end position="450"/>
    </location>
</feature>
<keyword evidence="4 7" id="KW-1133">Transmembrane helix</keyword>
<evidence type="ECO:0008006" key="9">
    <source>
        <dbReference type="Google" id="ProtNLM"/>
    </source>
</evidence>
<sequence length="450" mass="46898">VDGDASGAGSSPADRPRITVSPFTRFARTHVFGAVSDAMVAVALAGSIFFSIDPDAARWRVSLYLVLTIAPFAVVTPLIGPLVDSVRGGRRGMILLTVLGRGLVAWQMVLHLDGLLLFPLAFGLLVLQKGYSVAKSAVVPSLVRNDLQLVEANAKLALLSAVGSMVGAGIGGLALLVGPTAPAMVAVGAYALTLLFALRLPKVVVAPAPTTAGERAELRKRGIRAASVAIGTFRAVVGFTTFLLAFEFRGGAEGVPIDGAGRAAGASTGLVRGQDVLGSPAAPAWHFGLVLLSVGVGAFLSARLAPVVRRRLSEERIILSVLFLGCAGSVLSAWLGGLRGAVVIGGLVAFCSGTAKLAFDSLVQRDAPGANHGRSFARFEGRFQLVWAVGAFLAVFLPLQVEHGYSMVAVAILVALWWFRQGTRPAPPVVTPEDPDRPDGQLGFWRRDTS</sequence>
<feature type="transmembrane region" description="Helical" evidence="7">
    <location>
        <begin position="183"/>
        <end position="201"/>
    </location>
</feature>
<dbReference type="InterPro" id="IPR036259">
    <property type="entry name" value="MFS_trans_sf"/>
</dbReference>
<dbReference type="Gene3D" id="1.20.1250.20">
    <property type="entry name" value="MFS general substrate transporter like domains"/>
    <property type="match status" value="1"/>
</dbReference>
<keyword evidence="2" id="KW-1003">Cell membrane</keyword>
<organism evidence="8">
    <name type="scientific">marine metagenome</name>
    <dbReference type="NCBI Taxonomy" id="408172"/>
    <lineage>
        <taxon>unclassified sequences</taxon>
        <taxon>metagenomes</taxon>
        <taxon>ecological metagenomes</taxon>
    </lineage>
</organism>
<proteinExistence type="predicted"/>
<evidence type="ECO:0000313" key="8">
    <source>
        <dbReference type="EMBL" id="SUZ60445.1"/>
    </source>
</evidence>
<feature type="transmembrane region" description="Helical" evidence="7">
    <location>
        <begin position="317"/>
        <end position="335"/>
    </location>
</feature>
<keyword evidence="5 7" id="KW-0472">Membrane</keyword>
<feature type="region of interest" description="Disordered" evidence="6">
    <location>
        <begin position="427"/>
        <end position="450"/>
    </location>
</feature>
<dbReference type="PANTHER" id="PTHR23513">
    <property type="entry name" value="INTEGRAL MEMBRANE EFFLUX PROTEIN-RELATED"/>
    <property type="match status" value="1"/>
</dbReference>
<feature type="transmembrane region" description="Helical" evidence="7">
    <location>
        <begin position="222"/>
        <end position="246"/>
    </location>
</feature>